<organism evidence="8 9">
    <name type="scientific">Ailuropoda melanoleuca</name>
    <name type="common">Giant panda</name>
    <dbReference type="NCBI Taxonomy" id="9646"/>
    <lineage>
        <taxon>Eukaryota</taxon>
        <taxon>Metazoa</taxon>
        <taxon>Chordata</taxon>
        <taxon>Craniata</taxon>
        <taxon>Vertebrata</taxon>
        <taxon>Euteleostomi</taxon>
        <taxon>Mammalia</taxon>
        <taxon>Eutheria</taxon>
        <taxon>Laurasiatheria</taxon>
        <taxon>Carnivora</taxon>
        <taxon>Caniformia</taxon>
        <taxon>Ursidae</taxon>
        <taxon>Ailuropoda</taxon>
    </lineage>
</organism>
<keyword evidence="2" id="KW-0732">Signal</keyword>
<dbReference type="Gene3D" id="3.60.60.20">
    <property type="match status" value="1"/>
</dbReference>
<reference evidence="8" key="2">
    <citation type="submission" date="2025-08" db="UniProtKB">
        <authorList>
            <consortium name="Ensembl"/>
        </authorList>
    </citation>
    <scope>IDENTIFICATION</scope>
</reference>
<dbReference type="GO" id="GO:0009395">
    <property type="term" value="P:phospholipid catabolic process"/>
    <property type="evidence" value="ECO:0007669"/>
    <property type="project" value="TreeGrafter"/>
</dbReference>
<name>A0A7N5JRS3_AILME</name>
<gene>
    <name evidence="8" type="primary">LOC117800405</name>
</gene>
<dbReference type="PANTHER" id="PTHR12370">
    <property type="entry name" value="PHOSPHOLIPASE B-RELATED"/>
    <property type="match status" value="1"/>
</dbReference>
<keyword evidence="4 7" id="KW-0442">Lipid degradation</keyword>
<dbReference type="InterPro" id="IPR007000">
    <property type="entry name" value="PLipase_B-like"/>
</dbReference>
<dbReference type="Pfam" id="PF04916">
    <property type="entry name" value="Phospholip_B"/>
    <property type="match status" value="1"/>
</dbReference>
<dbReference type="PANTHER" id="PTHR12370:SF1">
    <property type="entry name" value="PHOSPHOLIPASE B-LIKE 1"/>
    <property type="match status" value="1"/>
</dbReference>
<dbReference type="Gene3D" id="2.10.70.60">
    <property type="entry name" value="Phospholipase B-like, domain 1"/>
    <property type="match status" value="1"/>
</dbReference>
<dbReference type="GeneTree" id="ENSGT00530000063509"/>
<proteinExistence type="inferred from homology"/>
<keyword evidence="9" id="KW-1185">Reference proteome</keyword>
<evidence type="ECO:0000256" key="7">
    <source>
        <dbReference type="RuleBase" id="RU364138"/>
    </source>
</evidence>
<evidence type="ECO:0000313" key="9">
    <source>
        <dbReference type="Proteomes" id="UP000008912"/>
    </source>
</evidence>
<comment type="function">
    <text evidence="7">Putative phospholipase.</text>
</comment>
<evidence type="ECO:0000256" key="4">
    <source>
        <dbReference type="ARBA" id="ARBA00022963"/>
    </source>
</evidence>
<protein>
    <recommendedName>
        <fullName evidence="7">Phospholipase B-like</fullName>
        <ecNumber evidence="7">3.1.1.-</ecNumber>
    </recommendedName>
</protein>
<comment type="similarity">
    <text evidence="1 7">Belongs to the phospholipase B-like family.</text>
</comment>
<evidence type="ECO:0000256" key="6">
    <source>
        <dbReference type="ARBA" id="ARBA00023180"/>
    </source>
</evidence>
<keyword evidence="6" id="KW-0325">Glycoprotein</keyword>
<dbReference type="AlphaFoldDB" id="A0A7N5JRS3"/>
<sequence>YATVYWTDRKTVLVKEVLDKGGDAYGFYNDTIQSTGWGVLEIRAGYAPTSRTNEEIMFAAGYLEGYLTALDMHNHFTNLFPHLIKKDSVLEAVKDFLWKQDVWTRAQTGAQKEDPLWRHTGYITAQLDGLYQGAAERAKREGTEALSFFAVQFLNAVGDLLDLVPVLASSSSEDWPSLRMEDATKYRREMGHCSALIKVLPGYENILFAHSSWFTYASTLRVYKHWDFNITDPATSTARMSFSSYPGFLESLDDFYILGSGLVMLQTTNSIYNKTLFKHVSPQALFSWQRVRIANMMAKGGEDWAKVFSKYNSGTYNNQYMILDLKQITLKQSIADEALYIVEQIPMTVAYSDQTAVLRKGYWPSYNVPFHEVIYQLSGYPAVVGMYGPDLSYDLAPRAKIFRRDQGMVNDMDSMKNIMRYNNYYKDPYAESNPCKTICCREDLYSRRPAPGGCYDTKVSDFYLAATYTAHAINGPPVADGLPPFSWSLFNETIHEGLPETYNFSFILTKPVL</sequence>
<evidence type="ECO:0000256" key="5">
    <source>
        <dbReference type="ARBA" id="ARBA00023098"/>
    </source>
</evidence>
<keyword evidence="5 7" id="KW-0443">Lipid metabolism</keyword>
<dbReference type="InterPro" id="IPR043042">
    <property type="entry name" value="PLipase_B-like_dom3"/>
</dbReference>
<evidence type="ECO:0000256" key="3">
    <source>
        <dbReference type="ARBA" id="ARBA00022801"/>
    </source>
</evidence>
<dbReference type="GO" id="GO:0004620">
    <property type="term" value="F:phospholipase activity"/>
    <property type="evidence" value="ECO:0007669"/>
    <property type="project" value="InterPro"/>
</dbReference>
<dbReference type="Gene3D" id="1.10.439.20">
    <property type="entry name" value="Phospholipase B-like, domain 2"/>
    <property type="match status" value="1"/>
</dbReference>
<keyword evidence="3 7" id="KW-0378">Hydrolase</keyword>
<evidence type="ECO:0000313" key="8">
    <source>
        <dbReference type="Ensembl" id="ENSAMEP00000029267.1"/>
    </source>
</evidence>
<evidence type="ECO:0000256" key="2">
    <source>
        <dbReference type="ARBA" id="ARBA00022729"/>
    </source>
</evidence>
<reference evidence="8" key="3">
    <citation type="submission" date="2025-09" db="UniProtKB">
        <authorList>
            <consortium name="Ensembl"/>
        </authorList>
    </citation>
    <scope>IDENTIFICATION</scope>
</reference>
<dbReference type="Ensembl" id="ENSAMET00000035034.1">
    <property type="protein sequence ID" value="ENSAMEP00000029267.1"/>
    <property type="gene ID" value="ENSAMEG00000028319.1"/>
</dbReference>
<reference evidence="8 9" key="1">
    <citation type="journal article" date="2010" name="Nature">
        <title>The sequence and de novo assembly of the giant panda genome.</title>
        <authorList>
            <person name="Li R."/>
            <person name="Fan W."/>
            <person name="Tian G."/>
            <person name="Zhu H."/>
            <person name="He L."/>
            <person name="Cai J."/>
            <person name="Huang Q."/>
            <person name="Cai Q."/>
            <person name="Li B."/>
            <person name="Bai Y."/>
            <person name="Zhang Z."/>
            <person name="Zhang Y."/>
            <person name="Wang W."/>
            <person name="Li J."/>
            <person name="Wei F."/>
            <person name="Li H."/>
            <person name="Jian M."/>
            <person name="Li J."/>
            <person name="Zhang Z."/>
            <person name="Nielsen R."/>
            <person name="Li D."/>
            <person name="Gu W."/>
            <person name="Yang Z."/>
            <person name="Xuan Z."/>
            <person name="Ryder O.A."/>
            <person name="Leung F.C."/>
            <person name="Zhou Y."/>
            <person name="Cao J."/>
            <person name="Sun X."/>
            <person name="Fu Y."/>
            <person name="Fang X."/>
            <person name="Guo X."/>
            <person name="Wang B."/>
            <person name="Hou R."/>
            <person name="Shen F."/>
            <person name="Mu B."/>
            <person name="Ni P."/>
            <person name="Lin R."/>
            <person name="Qian W."/>
            <person name="Wang G."/>
            <person name="Yu C."/>
            <person name="Nie W."/>
            <person name="Wang J."/>
            <person name="Wu Z."/>
            <person name="Liang H."/>
            <person name="Min J."/>
            <person name="Wu Q."/>
            <person name="Cheng S."/>
            <person name="Ruan J."/>
            <person name="Wang M."/>
            <person name="Shi Z."/>
            <person name="Wen M."/>
            <person name="Liu B."/>
            <person name="Ren X."/>
            <person name="Zheng H."/>
            <person name="Dong D."/>
            <person name="Cook K."/>
            <person name="Shan G."/>
            <person name="Zhang H."/>
            <person name="Kosiol C."/>
            <person name="Xie X."/>
            <person name="Lu Z."/>
            <person name="Zheng H."/>
            <person name="Li Y."/>
            <person name="Steiner C.C."/>
            <person name="Lam T.T."/>
            <person name="Lin S."/>
            <person name="Zhang Q."/>
            <person name="Li G."/>
            <person name="Tian J."/>
            <person name="Gong T."/>
            <person name="Liu H."/>
            <person name="Zhang D."/>
            <person name="Fang L."/>
            <person name="Ye C."/>
            <person name="Zhang J."/>
            <person name="Hu W."/>
            <person name="Xu A."/>
            <person name="Ren Y."/>
            <person name="Zhang G."/>
            <person name="Bruford M.W."/>
            <person name="Li Q."/>
            <person name="Ma L."/>
            <person name="Guo Y."/>
            <person name="An N."/>
            <person name="Hu Y."/>
            <person name="Zheng Y."/>
            <person name="Shi Y."/>
            <person name="Li Z."/>
            <person name="Liu Q."/>
            <person name="Chen Y."/>
            <person name="Zhao J."/>
            <person name="Qu N."/>
            <person name="Zhao S."/>
            <person name="Tian F."/>
            <person name="Wang X."/>
            <person name="Wang H."/>
            <person name="Xu L."/>
            <person name="Liu X."/>
            <person name="Vinar T."/>
            <person name="Wang Y."/>
            <person name="Lam T.W."/>
            <person name="Yiu S.M."/>
            <person name="Liu S."/>
            <person name="Zhang H."/>
            <person name="Li D."/>
            <person name="Huang Y."/>
            <person name="Wang X."/>
            <person name="Yang G."/>
            <person name="Jiang Z."/>
            <person name="Wang J."/>
            <person name="Qin N."/>
            <person name="Li L."/>
            <person name="Li J."/>
            <person name="Bolund L."/>
            <person name="Kristiansen K."/>
            <person name="Wong G.K."/>
            <person name="Olson M."/>
            <person name="Zhang X."/>
            <person name="Li S."/>
            <person name="Yang H."/>
            <person name="Wang J."/>
            <person name="Wang J."/>
        </authorList>
    </citation>
    <scope>NUCLEOTIDE SEQUENCE [LARGE SCALE GENOMIC DNA]</scope>
</reference>
<dbReference type="EC" id="3.1.1.-" evidence="7"/>
<dbReference type="InterPro" id="IPR043040">
    <property type="entry name" value="PLipase_B-like_dom1"/>
</dbReference>
<dbReference type="InParanoid" id="A0A7N5JRS3"/>
<accession>A0A7N5JRS3</accession>
<dbReference type="GO" id="GO:0005576">
    <property type="term" value="C:extracellular region"/>
    <property type="evidence" value="ECO:0007669"/>
    <property type="project" value="TreeGrafter"/>
</dbReference>
<dbReference type="Proteomes" id="UP000008912">
    <property type="component" value="Unassembled WGS sequence"/>
</dbReference>
<dbReference type="InterPro" id="IPR043041">
    <property type="entry name" value="PLipase_B-like_dom2"/>
</dbReference>
<evidence type="ECO:0000256" key="1">
    <source>
        <dbReference type="ARBA" id="ARBA00007835"/>
    </source>
</evidence>